<keyword evidence="5" id="KW-0597">Phosphoprotein</keyword>
<evidence type="ECO:0000313" key="20">
    <source>
        <dbReference type="EMBL" id="CAH8248652.1"/>
    </source>
</evidence>
<dbReference type="InterPro" id="IPR036097">
    <property type="entry name" value="HisK_dim/P_sf"/>
</dbReference>
<dbReference type="InterPro" id="IPR036890">
    <property type="entry name" value="HATPase_C_sf"/>
</dbReference>
<dbReference type="PROSITE" id="PS50109">
    <property type="entry name" value="HIS_KIN"/>
    <property type="match status" value="1"/>
</dbReference>
<dbReference type="CDD" id="cd06225">
    <property type="entry name" value="HAMP"/>
    <property type="match status" value="1"/>
</dbReference>
<dbReference type="Gene3D" id="6.10.340.10">
    <property type="match status" value="1"/>
</dbReference>
<evidence type="ECO:0000313" key="21">
    <source>
        <dbReference type="Proteomes" id="UP001154322"/>
    </source>
</evidence>
<dbReference type="Gene3D" id="3.30.565.10">
    <property type="entry name" value="Histidine kinase-like ATPase, C-terminal domain"/>
    <property type="match status" value="1"/>
</dbReference>
<dbReference type="RefSeq" id="WP_249725612.1">
    <property type="nucleotide sequence ID" value="NZ_AP031286.1"/>
</dbReference>
<evidence type="ECO:0000256" key="8">
    <source>
        <dbReference type="ARBA" id="ARBA00022741"/>
    </source>
</evidence>
<evidence type="ECO:0000256" key="10">
    <source>
        <dbReference type="ARBA" id="ARBA00022840"/>
    </source>
</evidence>
<dbReference type="Proteomes" id="UP001154322">
    <property type="component" value="Unassembled WGS sequence"/>
</dbReference>
<comment type="function">
    <text evidence="15">Member of the two-component regulatory system HssS/HssR involved in intracellular heme homeostasis and tempering of staphylococcal virulence. HssS functions as a heme sensor histidine kinase which is autophosphorylated at a histidine residue and transfers its phosphate group to an aspartate residue of HssR. HssR/HssS activates the expression of hrtAB, an efflux pump, in response to extracellular heme, hemin, hemoglobin or blood.</text>
</comment>
<keyword evidence="12" id="KW-0902">Two-component regulatory system</keyword>
<dbReference type="CDD" id="cd00082">
    <property type="entry name" value="HisKA"/>
    <property type="match status" value="1"/>
</dbReference>
<dbReference type="Gene3D" id="1.10.287.130">
    <property type="match status" value="1"/>
</dbReference>
<dbReference type="SMART" id="SM00304">
    <property type="entry name" value="HAMP"/>
    <property type="match status" value="1"/>
</dbReference>
<evidence type="ECO:0000256" key="12">
    <source>
        <dbReference type="ARBA" id="ARBA00023012"/>
    </source>
</evidence>
<keyword evidence="11 17" id="KW-1133">Transmembrane helix</keyword>
<dbReference type="Pfam" id="PF00512">
    <property type="entry name" value="HisKA"/>
    <property type="match status" value="1"/>
</dbReference>
<evidence type="ECO:0000256" key="1">
    <source>
        <dbReference type="ARBA" id="ARBA00000085"/>
    </source>
</evidence>
<organism evidence="20 21">
    <name type="scientific">Paenibacillus melissococcoides</name>
    <dbReference type="NCBI Taxonomy" id="2912268"/>
    <lineage>
        <taxon>Bacteria</taxon>
        <taxon>Bacillati</taxon>
        <taxon>Bacillota</taxon>
        <taxon>Bacilli</taxon>
        <taxon>Bacillales</taxon>
        <taxon>Paenibacillaceae</taxon>
        <taxon>Paenibacillus</taxon>
    </lineage>
</organism>
<evidence type="ECO:0000256" key="13">
    <source>
        <dbReference type="ARBA" id="ARBA00023026"/>
    </source>
</evidence>
<dbReference type="InterPro" id="IPR003660">
    <property type="entry name" value="HAMP_dom"/>
</dbReference>
<evidence type="ECO:0000256" key="9">
    <source>
        <dbReference type="ARBA" id="ARBA00022777"/>
    </source>
</evidence>
<evidence type="ECO:0000256" key="3">
    <source>
        <dbReference type="ARBA" id="ARBA00012438"/>
    </source>
</evidence>
<dbReference type="PRINTS" id="PR00344">
    <property type="entry name" value="BCTRLSENSOR"/>
</dbReference>
<keyword evidence="9 20" id="KW-0418">Kinase</keyword>
<keyword evidence="10" id="KW-0067">ATP-binding</keyword>
<evidence type="ECO:0000256" key="5">
    <source>
        <dbReference type="ARBA" id="ARBA00022553"/>
    </source>
</evidence>
<protein>
    <recommendedName>
        <fullName evidence="16">Heme sensor protein HssS</fullName>
        <ecNumber evidence="3">2.7.13.3</ecNumber>
    </recommendedName>
</protein>
<evidence type="ECO:0000256" key="2">
    <source>
        <dbReference type="ARBA" id="ARBA00004651"/>
    </source>
</evidence>
<feature type="transmembrane region" description="Helical" evidence="17">
    <location>
        <begin position="6"/>
        <end position="32"/>
    </location>
</feature>
<dbReference type="InterPro" id="IPR003594">
    <property type="entry name" value="HATPase_dom"/>
</dbReference>
<sequence length="453" mass="51048">MMRTLYVRVVITFLFAVIAGIIVAFAASGFFFEREMREVVFQDLNQLGNDMVRLYQQVPEAEFRDYLDSLKSFEWIQVHVFDSKGNAIVRHTIAGRPPESIEAQAVKDVLSGRPYHTTEPESSEPIIGISFLKEGEPSALFLRMKYGDNKLINRLILFTLAVVLAAGSVCFLVAARYVVRPIKKMTEATKRMAKGDFSTKLSFRRKDEIGVLAASFNYMAQELGQMEQMRQDFVSSVSHEIQSPLTSIYGFSKALRNRVIPEADQERYLEIMMTECERLSRLSDNLLQLASLDSEHHPFAPRIYRLDEQLRQVIVAAELQRAGKALRLEDRLEDVTIEADEDLLSLVWTNLIGNAIKFTPENGMITVSLARQDGRALVTIADNGIGIAEEDRARVFERFYKADKARRRKAGGSGLGLAIVKKVVTLHHGTIRIDSEPGQGTTVSVTLPIRRNS</sequence>
<dbReference type="InterPro" id="IPR003661">
    <property type="entry name" value="HisK_dim/P_dom"/>
</dbReference>
<feature type="domain" description="HAMP" evidence="19">
    <location>
        <begin position="176"/>
        <end position="228"/>
    </location>
</feature>
<keyword evidence="21" id="KW-1185">Reference proteome</keyword>
<keyword evidence="7 17" id="KW-0812">Transmembrane</keyword>
<dbReference type="PANTHER" id="PTHR45528">
    <property type="entry name" value="SENSOR HISTIDINE KINASE CPXA"/>
    <property type="match status" value="1"/>
</dbReference>
<evidence type="ECO:0000259" key="18">
    <source>
        <dbReference type="PROSITE" id="PS50109"/>
    </source>
</evidence>
<dbReference type="Pfam" id="PF02518">
    <property type="entry name" value="HATPase_c"/>
    <property type="match status" value="1"/>
</dbReference>
<comment type="subcellular location">
    <subcellularLocation>
        <location evidence="2">Cell membrane</location>
        <topology evidence="2">Multi-pass membrane protein</topology>
    </subcellularLocation>
</comment>
<dbReference type="PANTHER" id="PTHR45528:SF11">
    <property type="entry name" value="HISTIDINE KINASE"/>
    <property type="match status" value="1"/>
</dbReference>
<evidence type="ECO:0000256" key="6">
    <source>
        <dbReference type="ARBA" id="ARBA00022679"/>
    </source>
</evidence>
<dbReference type="GO" id="GO:0016301">
    <property type="term" value="F:kinase activity"/>
    <property type="evidence" value="ECO:0007669"/>
    <property type="project" value="UniProtKB-KW"/>
</dbReference>
<feature type="transmembrane region" description="Helical" evidence="17">
    <location>
        <begin position="155"/>
        <end position="179"/>
    </location>
</feature>
<evidence type="ECO:0000259" key="19">
    <source>
        <dbReference type="PROSITE" id="PS50885"/>
    </source>
</evidence>
<dbReference type="SMART" id="SM00387">
    <property type="entry name" value="HATPase_c"/>
    <property type="match status" value="1"/>
</dbReference>
<evidence type="ECO:0000256" key="4">
    <source>
        <dbReference type="ARBA" id="ARBA00022475"/>
    </source>
</evidence>
<proteinExistence type="predicted"/>
<accession>A0ABN8UER3</accession>
<evidence type="ECO:0000256" key="7">
    <source>
        <dbReference type="ARBA" id="ARBA00022692"/>
    </source>
</evidence>
<dbReference type="PROSITE" id="PS50885">
    <property type="entry name" value="HAMP"/>
    <property type="match status" value="1"/>
</dbReference>
<dbReference type="SUPFAM" id="SSF47384">
    <property type="entry name" value="Homodimeric domain of signal transducing histidine kinase"/>
    <property type="match status" value="1"/>
</dbReference>
<evidence type="ECO:0000256" key="17">
    <source>
        <dbReference type="SAM" id="Phobius"/>
    </source>
</evidence>
<dbReference type="EC" id="2.7.13.3" evidence="3"/>
<evidence type="ECO:0000256" key="16">
    <source>
        <dbReference type="ARBA" id="ARBA00040841"/>
    </source>
</evidence>
<dbReference type="SUPFAM" id="SSF55874">
    <property type="entry name" value="ATPase domain of HSP90 chaperone/DNA topoisomerase II/histidine kinase"/>
    <property type="match status" value="1"/>
</dbReference>
<dbReference type="CDD" id="cd00075">
    <property type="entry name" value="HATPase"/>
    <property type="match status" value="1"/>
</dbReference>
<evidence type="ECO:0000256" key="15">
    <source>
        <dbReference type="ARBA" id="ARBA00037219"/>
    </source>
</evidence>
<keyword evidence="4" id="KW-1003">Cell membrane</keyword>
<reference evidence="20" key="1">
    <citation type="submission" date="2022-06" db="EMBL/GenBank/DDBJ databases">
        <authorList>
            <person name="Dietemann V."/>
            <person name="Ory F."/>
            <person name="Dainat B."/>
            <person name="Oberhansli S."/>
        </authorList>
    </citation>
    <scope>NUCLEOTIDE SEQUENCE</scope>
    <source>
        <strain evidence="20">Ena-SAMPLE-TAB-26-04-2022-14:26:32:270-5432</strain>
    </source>
</reference>
<gene>
    <name evidence="20" type="ORF">WJ0W_005836</name>
</gene>
<evidence type="ECO:0000256" key="14">
    <source>
        <dbReference type="ARBA" id="ARBA00023136"/>
    </source>
</evidence>
<keyword evidence="8" id="KW-0547">Nucleotide-binding</keyword>
<keyword evidence="14 17" id="KW-0472">Membrane</keyword>
<comment type="catalytic activity">
    <reaction evidence="1">
        <text>ATP + protein L-histidine = ADP + protein N-phospho-L-histidine.</text>
        <dbReference type="EC" id="2.7.13.3"/>
    </reaction>
</comment>
<dbReference type="EMBL" id="CALYLO010000012">
    <property type="protein sequence ID" value="CAH8248652.1"/>
    <property type="molecule type" value="Genomic_DNA"/>
</dbReference>
<name>A0ABN8UER3_9BACL</name>
<dbReference type="Pfam" id="PF00672">
    <property type="entry name" value="HAMP"/>
    <property type="match status" value="1"/>
</dbReference>
<dbReference type="SMART" id="SM00388">
    <property type="entry name" value="HisKA"/>
    <property type="match status" value="1"/>
</dbReference>
<dbReference type="InterPro" id="IPR004358">
    <property type="entry name" value="Sig_transdc_His_kin-like_C"/>
</dbReference>
<evidence type="ECO:0000256" key="11">
    <source>
        <dbReference type="ARBA" id="ARBA00022989"/>
    </source>
</evidence>
<dbReference type="InterPro" id="IPR005467">
    <property type="entry name" value="His_kinase_dom"/>
</dbReference>
<feature type="domain" description="Histidine kinase" evidence="18">
    <location>
        <begin position="236"/>
        <end position="451"/>
    </location>
</feature>
<keyword evidence="6" id="KW-0808">Transferase</keyword>
<comment type="caution">
    <text evidence="20">The sequence shown here is derived from an EMBL/GenBank/DDBJ whole genome shotgun (WGS) entry which is preliminary data.</text>
</comment>
<dbReference type="SUPFAM" id="SSF158472">
    <property type="entry name" value="HAMP domain-like"/>
    <property type="match status" value="1"/>
</dbReference>
<keyword evidence="13" id="KW-0843">Virulence</keyword>
<dbReference type="InterPro" id="IPR050398">
    <property type="entry name" value="HssS/ArlS-like"/>
</dbReference>